<evidence type="ECO:0000313" key="3">
    <source>
        <dbReference type="EMBL" id="KAF5372356.1"/>
    </source>
</evidence>
<proteinExistence type="predicted"/>
<comment type="caution">
    <text evidence="3">The sequence shown here is derived from an EMBL/GenBank/DDBJ whole genome shotgun (WGS) entry which is preliminary data.</text>
</comment>
<gene>
    <name evidence="3" type="ORF">D9615_009233</name>
</gene>
<feature type="region of interest" description="Disordered" evidence="1">
    <location>
        <begin position="281"/>
        <end position="318"/>
    </location>
</feature>
<feature type="compositionally biased region" description="Low complexity" evidence="1">
    <location>
        <begin position="281"/>
        <end position="305"/>
    </location>
</feature>
<name>A0A8H5GWH3_9AGAR</name>
<keyword evidence="2" id="KW-0472">Membrane</keyword>
<dbReference type="OrthoDB" id="3052647at2759"/>
<protein>
    <submittedName>
        <fullName evidence="3">Uncharacterized protein</fullName>
    </submittedName>
</protein>
<feature type="region of interest" description="Disordered" evidence="1">
    <location>
        <begin position="348"/>
        <end position="450"/>
    </location>
</feature>
<dbReference type="Gene3D" id="2.60.120.260">
    <property type="entry name" value="Galactose-binding domain-like"/>
    <property type="match status" value="2"/>
</dbReference>
<dbReference type="AlphaFoldDB" id="A0A8H5GWH3"/>
<keyword evidence="2" id="KW-1133">Transmembrane helix</keyword>
<evidence type="ECO:0000256" key="2">
    <source>
        <dbReference type="SAM" id="Phobius"/>
    </source>
</evidence>
<keyword evidence="4" id="KW-1185">Reference proteome</keyword>
<feature type="transmembrane region" description="Helical" evidence="2">
    <location>
        <begin position="317"/>
        <end position="340"/>
    </location>
</feature>
<dbReference type="EMBL" id="JAACJP010000043">
    <property type="protein sequence ID" value="KAF5372356.1"/>
    <property type="molecule type" value="Genomic_DNA"/>
</dbReference>
<keyword evidence="2" id="KW-0812">Transmembrane</keyword>
<sequence length="507" mass="54440">MSSSRKVVIDDTDSRIRYSGQGWFQDQGSQDNGGNFGPTYKRTSHGTNGNDSLSLTFQGTSIRVVGTTKLSRINETHWDPSWECFVDQISIGATKPFAFPENNWNLCQQSVLNDGQHEITVKVTSAGTTFWLDYLVFTPSPEVSYDEAVLLVENSDTGILYDSSWGALGGTANMTTKKGSQVKFDFTGKSVTWVGFIPTELSHNPGFGSYSIDGGAPITFKLNGLSPKATVTVYNQVFFTTPDLTPGPHSLVVTYNGADEGAATPLTLDYLYVTNASLPSSSSPPSVGFTSSLSPTPSPSSGTISQETQEQDSGPPVGGIVGGVLGGLALIALLLFLLWWRRRQQHRANPVGSSAPGLLSFGTNHTPQEVTPFMSMHPSAQPKTYTYANPPLQPQRPLASTASAGISQSEFNSAPPHSQSLNTNDNSHATQSAPRTHTQNRSNDSSDFSGYAPVTVAQTRAMRKGQEAGALQPSVTSVLHQDSGIRLPQHRMQNTVVEDIPPLYTVT</sequence>
<evidence type="ECO:0000256" key="1">
    <source>
        <dbReference type="SAM" id="MobiDB-lite"/>
    </source>
</evidence>
<dbReference type="Proteomes" id="UP000565441">
    <property type="component" value="Unassembled WGS sequence"/>
</dbReference>
<accession>A0A8H5GWH3</accession>
<organism evidence="3 4">
    <name type="scientific">Tricholomella constricta</name>
    <dbReference type="NCBI Taxonomy" id="117010"/>
    <lineage>
        <taxon>Eukaryota</taxon>
        <taxon>Fungi</taxon>
        <taxon>Dikarya</taxon>
        <taxon>Basidiomycota</taxon>
        <taxon>Agaricomycotina</taxon>
        <taxon>Agaricomycetes</taxon>
        <taxon>Agaricomycetidae</taxon>
        <taxon>Agaricales</taxon>
        <taxon>Tricholomatineae</taxon>
        <taxon>Lyophyllaceae</taxon>
        <taxon>Tricholomella</taxon>
    </lineage>
</organism>
<reference evidence="3 4" key="1">
    <citation type="journal article" date="2020" name="ISME J.">
        <title>Uncovering the hidden diversity of litter-decomposition mechanisms in mushroom-forming fungi.</title>
        <authorList>
            <person name="Floudas D."/>
            <person name="Bentzer J."/>
            <person name="Ahren D."/>
            <person name="Johansson T."/>
            <person name="Persson P."/>
            <person name="Tunlid A."/>
        </authorList>
    </citation>
    <scope>NUCLEOTIDE SEQUENCE [LARGE SCALE GENOMIC DNA]</scope>
    <source>
        <strain evidence="3 4">CBS 661.87</strain>
    </source>
</reference>
<evidence type="ECO:0000313" key="4">
    <source>
        <dbReference type="Proteomes" id="UP000565441"/>
    </source>
</evidence>
<feature type="compositionally biased region" description="Polar residues" evidence="1">
    <location>
        <begin position="398"/>
        <end position="448"/>
    </location>
</feature>